<dbReference type="RefSeq" id="WP_148621829.1">
    <property type="nucleotide sequence ID" value="NZ_SDGZ01000004.1"/>
</dbReference>
<dbReference type="EMBL" id="SDGZ01000004">
    <property type="protein sequence ID" value="TYC50918.1"/>
    <property type="molecule type" value="Genomic_DNA"/>
</dbReference>
<dbReference type="OrthoDB" id="2325119at2"/>
<protein>
    <submittedName>
        <fullName evidence="1">Uncharacterized protein</fullName>
    </submittedName>
</protein>
<accession>A0A6C2CA47</accession>
<organism evidence="1 2">
    <name type="scientific">Weissella muntiaci</name>
    <dbReference type="NCBI Taxonomy" id="2508881"/>
    <lineage>
        <taxon>Bacteria</taxon>
        <taxon>Bacillati</taxon>
        <taxon>Bacillota</taxon>
        <taxon>Bacilli</taxon>
        <taxon>Lactobacillales</taxon>
        <taxon>Lactobacillaceae</taxon>
        <taxon>Weissella</taxon>
    </lineage>
</organism>
<evidence type="ECO:0000313" key="2">
    <source>
        <dbReference type="Proteomes" id="UP000371977"/>
    </source>
</evidence>
<proteinExistence type="predicted"/>
<dbReference type="Proteomes" id="UP000371977">
    <property type="component" value="Unassembled WGS sequence"/>
</dbReference>
<name>A0A6C2CA47_9LACO</name>
<sequence>MMNIKSAVENLQWNAEHHYAHIEAKHDFIRAIAVQFELGYTDFRFIQTALLSANMDDKYRAFTEAYEDFYQYESLFAMRGLEEYQMKYGDKLSDFRQAKDNLLKILETLI</sequence>
<keyword evidence="2" id="KW-1185">Reference proteome</keyword>
<gene>
    <name evidence="1" type="ORF">ESZ50_01490</name>
</gene>
<evidence type="ECO:0000313" key="1">
    <source>
        <dbReference type="EMBL" id="TYC50918.1"/>
    </source>
</evidence>
<dbReference type="AlphaFoldDB" id="A0A6C2CA47"/>
<comment type="caution">
    <text evidence="1">The sequence shown here is derived from an EMBL/GenBank/DDBJ whole genome shotgun (WGS) entry which is preliminary data.</text>
</comment>
<reference evidence="1 2" key="1">
    <citation type="submission" date="2019-01" db="EMBL/GenBank/DDBJ databases">
        <title>Weissella sp. nov., a novel lactic acid bacterium isolated from animal feces.</title>
        <authorList>
            <person name="Wang L.-T."/>
        </authorList>
    </citation>
    <scope>NUCLEOTIDE SEQUENCE [LARGE SCALE GENOMIC DNA]</scope>
    <source>
        <strain evidence="1 2">8H-2</strain>
    </source>
</reference>